<protein>
    <submittedName>
        <fullName evidence="2">Uncharacterized protein</fullName>
    </submittedName>
</protein>
<comment type="caution">
    <text evidence="2">The sequence shown here is derived from an EMBL/GenBank/DDBJ whole genome shotgun (WGS) entry which is preliminary data.</text>
</comment>
<feature type="compositionally biased region" description="Low complexity" evidence="1">
    <location>
        <begin position="294"/>
        <end position="307"/>
    </location>
</feature>
<gene>
    <name evidence="2" type="ORF">D9619_009739</name>
</gene>
<evidence type="ECO:0000256" key="1">
    <source>
        <dbReference type="SAM" id="MobiDB-lite"/>
    </source>
</evidence>
<name>A0A8H5F667_9AGAR</name>
<proteinExistence type="predicted"/>
<feature type="compositionally biased region" description="Low complexity" evidence="1">
    <location>
        <begin position="276"/>
        <end position="287"/>
    </location>
</feature>
<feature type="compositionally biased region" description="Basic and acidic residues" evidence="1">
    <location>
        <begin position="89"/>
        <end position="98"/>
    </location>
</feature>
<feature type="compositionally biased region" description="Basic residues" evidence="1">
    <location>
        <begin position="265"/>
        <end position="275"/>
    </location>
</feature>
<feature type="compositionally biased region" description="Basic residues" evidence="1">
    <location>
        <begin position="311"/>
        <end position="324"/>
    </location>
</feature>
<keyword evidence="3" id="KW-1185">Reference proteome</keyword>
<evidence type="ECO:0000313" key="2">
    <source>
        <dbReference type="EMBL" id="KAF5325214.1"/>
    </source>
</evidence>
<dbReference type="Proteomes" id="UP000567179">
    <property type="component" value="Unassembled WGS sequence"/>
</dbReference>
<feature type="compositionally biased region" description="Polar residues" evidence="1">
    <location>
        <begin position="60"/>
        <end position="75"/>
    </location>
</feature>
<feature type="region of interest" description="Disordered" evidence="1">
    <location>
        <begin position="681"/>
        <end position="716"/>
    </location>
</feature>
<dbReference type="AlphaFoldDB" id="A0A8H5F667"/>
<reference evidence="2 3" key="1">
    <citation type="journal article" date="2020" name="ISME J.">
        <title>Uncovering the hidden diversity of litter-decomposition mechanisms in mushroom-forming fungi.</title>
        <authorList>
            <person name="Floudas D."/>
            <person name="Bentzer J."/>
            <person name="Ahren D."/>
            <person name="Johansson T."/>
            <person name="Persson P."/>
            <person name="Tunlid A."/>
        </authorList>
    </citation>
    <scope>NUCLEOTIDE SEQUENCE [LARGE SCALE GENOMIC DNA]</scope>
    <source>
        <strain evidence="2 3">CBS 101986</strain>
    </source>
</reference>
<feature type="region of interest" description="Disordered" evidence="1">
    <location>
        <begin position="250"/>
        <end position="359"/>
    </location>
</feature>
<feature type="compositionally biased region" description="Basic and acidic residues" evidence="1">
    <location>
        <begin position="164"/>
        <end position="176"/>
    </location>
</feature>
<dbReference type="EMBL" id="JAACJJ010000015">
    <property type="protein sequence ID" value="KAF5325214.1"/>
    <property type="molecule type" value="Genomic_DNA"/>
</dbReference>
<sequence length="716" mass="79076">MVKPLHKDHHHRWPDVLPLRGARDQYLLFEVVYGYSLTAQAEETQDDRLNSGPEDVDSNLAPQTTPGSPANSHTSGGVERTSRTPRSTPIDDIRNKRREVLSDKIAKIQRLMSHARQAADPDSEMVNSEHLSPPPANQLAGIPVLNEGRKASAPDTPLTAKAKRMGDSKSGGHKENLPPLTGSSPRQVAHLLDPSPPPAHSNAAKLFDGIDRDPPSQRSDSQATTTKWDTVAEGHSEHAEVQNGNGKEVIKYADGHGHHGGSSAYRHHPHARSRSPSRPLSPSMSRHAGPPSPSRSRNSCPPSVPRSHYLSPRHRSRSCSRSRSRSYSAMLQDHDDGSSEDDDATPAPPDNVQATQSRRRLWVCFRGGKDLNPLSKKTRMGPTPELPGLHAVYHTDAVFERIPLSKADLLANVHPHQVAFCEDNEDDVIIIVPAAPSQKHADKHPTFVPDVINTIQSFGFGDRDLKLVRLRPAAPVGRSRTAPPLGWMLINASLRTRAYLDWQGTIATSKSIAFSAYTLKSEQPSWVMAAVGNVPDDDPEAMHHCLLKAAKELSQDRNFQAVAHRHQARRGVPGDAAHHAWVSLLTMSILHVRRRDPQTGLLRPIWLIMCEPIGADNDDHREWCAFFKTHSYATLHEPLPTISVKIHCEFCLAVTHAHYDCPMANTVNWLGPRAETGEEYSLRIKASNKPTKKEADKVSGKRDKSFVAVRRGGKHK</sequence>
<organism evidence="2 3">
    <name type="scientific">Psilocybe cf. subviscida</name>
    <dbReference type="NCBI Taxonomy" id="2480587"/>
    <lineage>
        <taxon>Eukaryota</taxon>
        <taxon>Fungi</taxon>
        <taxon>Dikarya</taxon>
        <taxon>Basidiomycota</taxon>
        <taxon>Agaricomycotina</taxon>
        <taxon>Agaricomycetes</taxon>
        <taxon>Agaricomycetidae</taxon>
        <taxon>Agaricales</taxon>
        <taxon>Agaricineae</taxon>
        <taxon>Strophariaceae</taxon>
        <taxon>Psilocybe</taxon>
    </lineage>
</organism>
<feature type="compositionally biased region" description="Polar residues" evidence="1">
    <location>
        <begin position="216"/>
        <end position="228"/>
    </location>
</feature>
<accession>A0A8H5F667</accession>
<feature type="compositionally biased region" description="Basic and acidic residues" evidence="1">
    <location>
        <begin position="691"/>
        <end position="705"/>
    </location>
</feature>
<feature type="region of interest" description="Disordered" evidence="1">
    <location>
        <begin position="43"/>
        <end position="98"/>
    </location>
</feature>
<feature type="region of interest" description="Disordered" evidence="1">
    <location>
        <begin position="112"/>
        <end position="228"/>
    </location>
</feature>
<evidence type="ECO:0000313" key="3">
    <source>
        <dbReference type="Proteomes" id="UP000567179"/>
    </source>
</evidence>